<dbReference type="PANTHER" id="PTHR43162">
    <property type="match status" value="1"/>
</dbReference>
<sequence length="300" mass="31512">MSATTAMTDPASASAAVLVLGATGTTGSRVVSRLTVRGHRVKAAGRRATPVEGAEAVRFDWHDPATYEGALDGADRVYLVAPLDSATPADVMLPFLERARASGVRRAVLLSSSAIPAGGPAVGQVHQALPGLFDEWAVLRPSWFMQNFTGDHMHARSIRAEGVILTAAGEGRVAFVDADDIAAVAVHALTDVRAPGTDLVITGPEALSHTEVAAVLAEVTGRAVAHRPLSYEEMRDHLAASMPLEYAAMLAGMDRANARGAEDRTTDTVRRLTGREPRSFRDHVLAAAGGTEPTLSARVL</sequence>
<dbReference type="Gene3D" id="3.40.50.720">
    <property type="entry name" value="NAD(P)-binding Rossmann-like Domain"/>
    <property type="match status" value="1"/>
</dbReference>
<dbReference type="Proteomes" id="UP001432166">
    <property type="component" value="Chromosome"/>
</dbReference>
<keyword evidence="3" id="KW-1185">Reference proteome</keyword>
<dbReference type="InterPro" id="IPR051604">
    <property type="entry name" value="Ergot_Alk_Oxidoreductase"/>
</dbReference>
<evidence type="ECO:0000313" key="2">
    <source>
        <dbReference type="EMBL" id="WTP53163.1"/>
    </source>
</evidence>
<dbReference type="InterPro" id="IPR036291">
    <property type="entry name" value="NAD(P)-bd_dom_sf"/>
</dbReference>
<accession>A0ABZ1JNH4</accession>
<reference evidence="2" key="1">
    <citation type="submission" date="2022-10" db="EMBL/GenBank/DDBJ databases">
        <title>The complete genomes of actinobacterial strains from the NBC collection.</title>
        <authorList>
            <person name="Joergensen T.S."/>
            <person name="Alvarez Arevalo M."/>
            <person name="Sterndorff E.B."/>
            <person name="Faurdal D."/>
            <person name="Vuksanovic O."/>
            <person name="Mourched A.-S."/>
            <person name="Charusanti P."/>
            <person name="Shaw S."/>
            <person name="Blin K."/>
            <person name="Weber T."/>
        </authorList>
    </citation>
    <scope>NUCLEOTIDE SEQUENCE</scope>
    <source>
        <strain evidence="2">NBC_00189</strain>
    </source>
</reference>
<feature type="domain" description="NAD(P)-binding" evidence="1">
    <location>
        <begin position="21"/>
        <end position="116"/>
    </location>
</feature>
<protein>
    <submittedName>
        <fullName evidence="2">NAD(P)H-binding protein</fullName>
    </submittedName>
</protein>
<dbReference type="PANTHER" id="PTHR43162:SF1">
    <property type="entry name" value="PRESTALK A DIFFERENTIATION PROTEIN A"/>
    <property type="match status" value="1"/>
</dbReference>
<dbReference type="RefSeq" id="WP_328939041.1">
    <property type="nucleotide sequence ID" value="NZ_CP108133.1"/>
</dbReference>
<dbReference type="SUPFAM" id="SSF51735">
    <property type="entry name" value="NAD(P)-binding Rossmann-fold domains"/>
    <property type="match status" value="1"/>
</dbReference>
<dbReference type="Pfam" id="PF13460">
    <property type="entry name" value="NAD_binding_10"/>
    <property type="match status" value="1"/>
</dbReference>
<proteinExistence type="predicted"/>
<organism evidence="2 3">
    <name type="scientific">Streptomyces tauricus</name>
    <dbReference type="NCBI Taxonomy" id="68274"/>
    <lineage>
        <taxon>Bacteria</taxon>
        <taxon>Bacillati</taxon>
        <taxon>Actinomycetota</taxon>
        <taxon>Actinomycetes</taxon>
        <taxon>Kitasatosporales</taxon>
        <taxon>Streptomycetaceae</taxon>
        <taxon>Streptomyces</taxon>
        <taxon>Streptomyces aurantiacus group</taxon>
    </lineage>
</organism>
<evidence type="ECO:0000259" key="1">
    <source>
        <dbReference type="Pfam" id="PF13460"/>
    </source>
</evidence>
<evidence type="ECO:0000313" key="3">
    <source>
        <dbReference type="Proteomes" id="UP001432166"/>
    </source>
</evidence>
<name>A0ABZ1JNH4_9ACTN</name>
<gene>
    <name evidence="2" type="ORF">OG288_35530</name>
</gene>
<dbReference type="InterPro" id="IPR016040">
    <property type="entry name" value="NAD(P)-bd_dom"/>
</dbReference>
<dbReference type="EMBL" id="CP108133">
    <property type="protein sequence ID" value="WTP53163.1"/>
    <property type="molecule type" value="Genomic_DNA"/>
</dbReference>
<dbReference type="Gene3D" id="3.90.25.10">
    <property type="entry name" value="UDP-galactose 4-epimerase, domain 1"/>
    <property type="match status" value="1"/>
</dbReference>